<keyword evidence="2" id="KW-1185">Reference proteome</keyword>
<comment type="caution">
    <text evidence="1">The sequence shown here is derived from an EMBL/GenBank/DDBJ whole genome shotgun (WGS) entry which is preliminary data.</text>
</comment>
<sequence length="167" mass="18645">MTEEDLGAQAMRLLAQDAAGIRPKTSTAAVSDRSASSSVLGGASTNWRTLRDEGAPVEWKSLRDWVEWLTVRYGLPQSMIPNCWWRHDALVEELSALHCAHRAAFDSRDTGNGPLGWHERFATALPRLRNAYGGGCTERHQAIPPRSWVGATDEREWDAWITQSHAH</sequence>
<name>A0ABP5DF77_9MICO</name>
<reference evidence="2" key="1">
    <citation type="journal article" date="2019" name="Int. J. Syst. Evol. Microbiol.">
        <title>The Global Catalogue of Microorganisms (GCM) 10K type strain sequencing project: providing services to taxonomists for standard genome sequencing and annotation.</title>
        <authorList>
            <consortium name="The Broad Institute Genomics Platform"/>
            <consortium name="The Broad Institute Genome Sequencing Center for Infectious Disease"/>
            <person name="Wu L."/>
            <person name="Ma J."/>
        </authorList>
    </citation>
    <scope>NUCLEOTIDE SEQUENCE [LARGE SCALE GENOMIC DNA]</scope>
    <source>
        <strain evidence="2">JCM 14902</strain>
    </source>
</reference>
<proteinExistence type="predicted"/>
<dbReference type="Proteomes" id="UP001500326">
    <property type="component" value="Unassembled WGS sequence"/>
</dbReference>
<accession>A0ABP5DF77</accession>
<protein>
    <submittedName>
        <fullName evidence="1">Uncharacterized protein</fullName>
    </submittedName>
</protein>
<organism evidence="1 2">
    <name type="scientific">Microbacterium pumilum</name>
    <dbReference type="NCBI Taxonomy" id="344165"/>
    <lineage>
        <taxon>Bacteria</taxon>
        <taxon>Bacillati</taxon>
        <taxon>Actinomycetota</taxon>
        <taxon>Actinomycetes</taxon>
        <taxon>Micrococcales</taxon>
        <taxon>Microbacteriaceae</taxon>
        <taxon>Microbacterium</taxon>
    </lineage>
</organism>
<gene>
    <name evidence="1" type="ORF">GCM10009777_10720</name>
</gene>
<dbReference type="RefSeq" id="WP_344059253.1">
    <property type="nucleotide sequence ID" value="NZ_BAAAOH010000001.1"/>
</dbReference>
<dbReference type="EMBL" id="BAAAOH010000001">
    <property type="protein sequence ID" value="GAA1979246.1"/>
    <property type="molecule type" value="Genomic_DNA"/>
</dbReference>
<evidence type="ECO:0000313" key="2">
    <source>
        <dbReference type="Proteomes" id="UP001500326"/>
    </source>
</evidence>
<evidence type="ECO:0000313" key="1">
    <source>
        <dbReference type="EMBL" id="GAA1979246.1"/>
    </source>
</evidence>